<keyword evidence="3" id="KW-1185">Reference proteome</keyword>
<proteinExistence type="predicted"/>
<evidence type="ECO:0000313" key="3">
    <source>
        <dbReference type="Proteomes" id="UP001595616"/>
    </source>
</evidence>
<dbReference type="Proteomes" id="UP001595616">
    <property type="component" value="Unassembled WGS sequence"/>
</dbReference>
<organism evidence="2 3">
    <name type="scientific">Lacihabitans lacunae</name>
    <dbReference type="NCBI Taxonomy" id="1028214"/>
    <lineage>
        <taxon>Bacteria</taxon>
        <taxon>Pseudomonadati</taxon>
        <taxon>Bacteroidota</taxon>
        <taxon>Cytophagia</taxon>
        <taxon>Cytophagales</taxon>
        <taxon>Leadbetterellaceae</taxon>
        <taxon>Lacihabitans</taxon>
    </lineage>
</organism>
<dbReference type="PANTHER" id="PTHR37299">
    <property type="entry name" value="TRANSCRIPTIONAL REGULATOR-RELATED"/>
    <property type="match status" value="1"/>
</dbReference>
<dbReference type="PROSITE" id="PS50930">
    <property type="entry name" value="HTH_LYTTR"/>
    <property type="match status" value="1"/>
</dbReference>
<dbReference type="InterPro" id="IPR007492">
    <property type="entry name" value="LytTR_DNA-bd_dom"/>
</dbReference>
<name>A0ABV7YV91_9BACT</name>
<evidence type="ECO:0000259" key="1">
    <source>
        <dbReference type="PROSITE" id="PS50930"/>
    </source>
</evidence>
<accession>A0ABV7YV91</accession>
<comment type="caution">
    <text evidence="2">The sequence shown here is derived from an EMBL/GenBank/DDBJ whole genome shotgun (WGS) entry which is preliminary data.</text>
</comment>
<dbReference type="Gene3D" id="2.40.50.1020">
    <property type="entry name" value="LytTr DNA-binding domain"/>
    <property type="match status" value="1"/>
</dbReference>
<dbReference type="Pfam" id="PF04397">
    <property type="entry name" value="LytTR"/>
    <property type="match status" value="1"/>
</dbReference>
<evidence type="ECO:0000313" key="2">
    <source>
        <dbReference type="EMBL" id="MFC3811284.1"/>
    </source>
</evidence>
<dbReference type="RefSeq" id="WP_379838125.1">
    <property type="nucleotide sequence ID" value="NZ_JBHRYQ010000001.1"/>
</dbReference>
<protein>
    <submittedName>
        <fullName evidence="2">LytR/AlgR family response regulator transcription factor</fullName>
    </submittedName>
</protein>
<dbReference type="EMBL" id="JBHRYQ010000001">
    <property type="protein sequence ID" value="MFC3811284.1"/>
    <property type="molecule type" value="Genomic_DNA"/>
</dbReference>
<feature type="domain" description="HTH LytTR-type" evidence="1">
    <location>
        <begin position="1"/>
        <end position="94"/>
    </location>
</feature>
<sequence length="94" mass="11208">MKMKTYPESKEIMFLKADINYTEFHLVDGRKIVSSYTLKTFVQQHSNFIRINRGTLLNPSHIKTIERDGNRACISLYNGSHLWVSRRRMYHFNI</sequence>
<dbReference type="InterPro" id="IPR046947">
    <property type="entry name" value="LytR-like"/>
</dbReference>
<dbReference type="SMART" id="SM00850">
    <property type="entry name" value="LytTR"/>
    <property type="match status" value="1"/>
</dbReference>
<gene>
    <name evidence="2" type="ORF">ACFOOI_11530</name>
</gene>
<reference evidence="3" key="1">
    <citation type="journal article" date="2019" name="Int. J. Syst. Evol. Microbiol.">
        <title>The Global Catalogue of Microorganisms (GCM) 10K type strain sequencing project: providing services to taxonomists for standard genome sequencing and annotation.</title>
        <authorList>
            <consortium name="The Broad Institute Genomics Platform"/>
            <consortium name="The Broad Institute Genome Sequencing Center for Infectious Disease"/>
            <person name="Wu L."/>
            <person name="Ma J."/>
        </authorList>
    </citation>
    <scope>NUCLEOTIDE SEQUENCE [LARGE SCALE GENOMIC DNA]</scope>
    <source>
        <strain evidence="3">CECT 7956</strain>
    </source>
</reference>
<dbReference type="PANTHER" id="PTHR37299:SF1">
    <property type="entry name" value="STAGE 0 SPORULATION PROTEIN A HOMOLOG"/>
    <property type="match status" value="1"/>
</dbReference>